<keyword evidence="1" id="KW-1133">Transmembrane helix</keyword>
<evidence type="ECO:0000259" key="2">
    <source>
        <dbReference type="Pfam" id="PF00535"/>
    </source>
</evidence>
<proteinExistence type="predicted"/>
<dbReference type="InterPro" id="IPR029044">
    <property type="entry name" value="Nucleotide-diphossugar_trans"/>
</dbReference>
<gene>
    <name evidence="3" type="ORF">METZ01_LOCUS315470</name>
</gene>
<dbReference type="InterPro" id="IPR001173">
    <property type="entry name" value="Glyco_trans_2-like"/>
</dbReference>
<name>A0A382NNF5_9ZZZZ</name>
<protein>
    <recommendedName>
        <fullName evidence="2">Glycosyltransferase 2-like domain-containing protein</fullName>
    </recommendedName>
</protein>
<dbReference type="InterPro" id="IPR050834">
    <property type="entry name" value="Glycosyltransf_2"/>
</dbReference>
<feature type="transmembrane region" description="Helical" evidence="1">
    <location>
        <begin position="255"/>
        <end position="275"/>
    </location>
</feature>
<dbReference type="PANTHER" id="PTHR43685">
    <property type="entry name" value="GLYCOSYLTRANSFERASE"/>
    <property type="match status" value="1"/>
</dbReference>
<organism evidence="3">
    <name type="scientific">marine metagenome</name>
    <dbReference type="NCBI Taxonomy" id="408172"/>
    <lineage>
        <taxon>unclassified sequences</taxon>
        <taxon>metagenomes</taxon>
        <taxon>ecological metagenomes</taxon>
    </lineage>
</organism>
<dbReference type="EMBL" id="UINC01101644">
    <property type="protein sequence ID" value="SVC62616.1"/>
    <property type="molecule type" value="Genomic_DNA"/>
</dbReference>
<keyword evidence="1" id="KW-0472">Membrane</keyword>
<evidence type="ECO:0000256" key="1">
    <source>
        <dbReference type="SAM" id="Phobius"/>
    </source>
</evidence>
<feature type="non-terminal residue" evidence="3">
    <location>
        <position position="276"/>
    </location>
</feature>
<feature type="domain" description="Glycosyltransferase 2-like" evidence="2">
    <location>
        <begin position="7"/>
        <end position="156"/>
    </location>
</feature>
<dbReference type="Pfam" id="PF00535">
    <property type="entry name" value="Glycos_transf_2"/>
    <property type="match status" value="1"/>
</dbReference>
<evidence type="ECO:0000313" key="3">
    <source>
        <dbReference type="EMBL" id="SVC62616.1"/>
    </source>
</evidence>
<keyword evidence="1" id="KW-0812">Transmembrane</keyword>
<dbReference type="PANTHER" id="PTHR43685:SF11">
    <property type="entry name" value="GLYCOSYLTRANSFERASE TAGX-RELATED"/>
    <property type="match status" value="1"/>
</dbReference>
<dbReference type="SUPFAM" id="SSF53448">
    <property type="entry name" value="Nucleotide-diphospho-sugar transferases"/>
    <property type="match status" value="1"/>
</dbReference>
<dbReference type="Gene3D" id="3.90.550.10">
    <property type="entry name" value="Spore Coat Polysaccharide Biosynthesis Protein SpsA, Chain A"/>
    <property type="match status" value="1"/>
</dbReference>
<sequence length="276" mass="31845">MDQPCVSIIIPVFNGAKTINESLDSLLKQDYIEKNFNSVEIIIINDNSTDNSFPLIKDYFHDKTIKNKILSNKKNLGLAANYNRGIEISRGDYVITMHQDVILKENALAKLLSSMDEETTQAAFHYVDHPREIWEKYNFWQKCLFSRLLDKRFYGLDGKFDLFRKSILIDVGMFDTATFRSAGEDGDIVKKIESVGILKKTEAGIIHIHDNNPNYSLKSYLLKHAQLSEAQGALYRKHGITSIIELFRAFFRESLLLMLLVPYLRYISIFLILLYS</sequence>
<dbReference type="CDD" id="cd06423">
    <property type="entry name" value="CESA_like"/>
    <property type="match status" value="1"/>
</dbReference>
<reference evidence="3" key="1">
    <citation type="submission" date="2018-05" db="EMBL/GenBank/DDBJ databases">
        <authorList>
            <person name="Lanie J.A."/>
            <person name="Ng W.-L."/>
            <person name="Kazmierczak K.M."/>
            <person name="Andrzejewski T.M."/>
            <person name="Davidsen T.M."/>
            <person name="Wayne K.J."/>
            <person name="Tettelin H."/>
            <person name="Glass J.I."/>
            <person name="Rusch D."/>
            <person name="Podicherti R."/>
            <person name="Tsui H.-C.T."/>
            <person name="Winkler M.E."/>
        </authorList>
    </citation>
    <scope>NUCLEOTIDE SEQUENCE</scope>
</reference>
<dbReference type="AlphaFoldDB" id="A0A382NNF5"/>
<accession>A0A382NNF5</accession>